<dbReference type="InterPro" id="IPR052020">
    <property type="entry name" value="Cyclic_di-GMP/3'3'-cGAMP_PDE"/>
</dbReference>
<dbReference type="CDD" id="cd00077">
    <property type="entry name" value="HDc"/>
    <property type="match status" value="1"/>
</dbReference>
<evidence type="ECO:0000259" key="5">
    <source>
        <dbReference type="PROSITE" id="PS51832"/>
    </source>
</evidence>
<dbReference type="InterPro" id="IPR001789">
    <property type="entry name" value="Sig_transdc_resp-reg_receiver"/>
</dbReference>
<proteinExistence type="predicted"/>
<gene>
    <name evidence="6" type="ORF">H8R94_09605</name>
</gene>
<dbReference type="Gene3D" id="1.10.3210.10">
    <property type="entry name" value="Hypothetical protein af1432"/>
    <property type="match status" value="1"/>
</dbReference>
<evidence type="ECO:0000313" key="6">
    <source>
        <dbReference type="EMBL" id="MBC5686854.1"/>
    </source>
</evidence>
<dbReference type="RefSeq" id="WP_186854528.1">
    <property type="nucleotide sequence ID" value="NZ_JACOPG010000003.1"/>
</dbReference>
<evidence type="ECO:0000256" key="2">
    <source>
        <dbReference type="ARBA" id="ARBA00024867"/>
    </source>
</evidence>
<dbReference type="InterPro" id="IPR037522">
    <property type="entry name" value="HD_GYP_dom"/>
</dbReference>
<dbReference type="PROSITE" id="PS51832">
    <property type="entry name" value="HD_GYP"/>
    <property type="match status" value="1"/>
</dbReference>
<comment type="caution">
    <text evidence="6">The sequence shown here is derived from an EMBL/GenBank/DDBJ whole genome shotgun (WGS) entry which is preliminary data.</text>
</comment>
<dbReference type="PROSITE" id="PS50110">
    <property type="entry name" value="RESPONSE_REGULATORY"/>
    <property type="match status" value="1"/>
</dbReference>
<sequence>MRYIALTEAKAGMQLATSLYDSNGRTLVGSHILLTDNYIEKLIEYGYAGIYIEDELTQDIEVEDAISPQLRAEGMDCIEKRDIDGCKVVAEKLVEEILSKGRISLDMLDLRSYDDYTYAHSVNVGVFCGVIGMEMHMNEKEMAQLVTAALLHDLGKLAIPGEILNKPGRLTQKEYKRMQEHPVISYELIKDRFDLSAQIKVAVLFHHENVDGTGYPNGVMGEEQTLFTKILHAADVYDALVSKRPYKEPYAPCEAAEYLMGGCGILFDREVVEVMLRSIPLYPKGTEVELSDGRVGVIKENADAHNLRPIVRLLDGTTLDLSDRANMSIAILPPKGKQEVSTSSEAERKEMIKHQREVHIIAVDDMKTNLQMIYDILKDDYKVTLLKSGAQLIKYLEKNPYPDLILLDIDMPQMDGIEAAKRVMDMTKESVPIMFVSALCDTKTIMACKDLNVAGYVVRPYKPVYIRSEIERIINRWEAN</sequence>
<evidence type="ECO:0000259" key="4">
    <source>
        <dbReference type="PROSITE" id="PS50110"/>
    </source>
</evidence>
<dbReference type="InterPro" id="IPR003607">
    <property type="entry name" value="HD/PDEase_dom"/>
</dbReference>
<feature type="modified residue" description="4-aspartylphosphate" evidence="3">
    <location>
        <position position="408"/>
    </location>
</feature>
<feature type="domain" description="Response regulatory" evidence="4">
    <location>
        <begin position="359"/>
        <end position="474"/>
    </location>
</feature>
<dbReference type="InterPro" id="IPR011006">
    <property type="entry name" value="CheY-like_superfamily"/>
</dbReference>
<accession>A0ABR7GHT8</accession>
<reference evidence="6 7" key="1">
    <citation type="submission" date="2020-08" db="EMBL/GenBank/DDBJ databases">
        <title>Genome public.</title>
        <authorList>
            <person name="Liu C."/>
            <person name="Sun Q."/>
        </authorList>
    </citation>
    <scope>NUCLEOTIDE SEQUENCE [LARGE SCALE GENOMIC DNA]</scope>
    <source>
        <strain evidence="6 7">NSJ-9</strain>
    </source>
</reference>
<keyword evidence="3" id="KW-0597">Phosphoprotein</keyword>
<dbReference type="SUPFAM" id="SSF52172">
    <property type="entry name" value="CheY-like"/>
    <property type="match status" value="1"/>
</dbReference>
<dbReference type="SMART" id="SM00471">
    <property type="entry name" value="HDc"/>
    <property type="match status" value="1"/>
</dbReference>
<dbReference type="EMBL" id="JACOPG010000003">
    <property type="protein sequence ID" value="MBC5686854.1"/>
    <property type="molecule type" value="Genomic_DNA"/>
</dbReference>
<evidence type="ECO:0000256" key="3">
    <source>
        <dbReference type="PROSITE-ProRule" id="PRU00169"/>
    </source>
</evidence>
<protein>
    <recommendedName>
        <fullName evidence="1">Stage 0 sporulation protein A homolog</fullName>
    </recommendedName>
</protein>
<dbReference type="SUPFAM" id="SSF109604">
    <property type="entry name" value="HD-domain/PDEase-like"/>
    <property type="match status" value="1"/>
</dbReference>
<evidence type="ECO:0000256" key="1">
    <source>
        <dbReference type="ARBA" id="ARBA00018672"/>
    </source>
</evidence>
<keyword evidence="7" id="KW-1185">Reference proteome</keyword>
<feature type="domain" description="HD-GYP" evidence="5">
    <location>
        <begin position="95"/>
        <end position="291"/>
    </location>
</feature>
<dbReference type="Pfam" id="PF00072">
    <property type="entry name" value="Response_reg"/>
    <property type="match status" value="1"/>
</dbReference>
<dbReference type="PANTHER" id="PTHR45228">
    <property type="entry name" value="CYCLIC DI-GMP PHOSPHODIESTERASE TM_0186-RELATED"/>
    <property type="match status" value="1"/>
</dbReference>
<dbReference type="Gene3D" id="3.40.50.2300">
    <property type="match status" value="1"/>
</dbReference>
<dbReference type="Pfam" id="PF13487">
    <property type="entry name" value="HD_5"/>
    <property type="match status" value="1"/>
</dbReference>
<dbReference type="SMART" id="SM00448">
    <property type="entry name" value="REC"/>
    <property type="match status" value="1"/>
</dbReference>
<evidence type="ECO:0000313" key="7">
    <source>
        <dbReference type="Proteomes" id="UP000643810"/>
    </source>
</evidence>
<organism evidence="6 7">
    <name type="scientific">Roseburia lenta</name>
    <dbReference type="NCBI Taxonomy" id="2763061"/>
    <lineage>
        <taxon>Bacteria</taxon>
        <taxon>Bacillati</taxon>
        <taxon>Bacillota</taxon>
        <taxon>Clostridia</taxon>
        <taxon>Lachnospirales</taxon>
        <taxon>Lachnospiraceae</taxon>
        <taxon>Roseburia</taxon>
    </lineage>
</organism>
<dbReference type="Proteomes" id="UP000643810">
    <property type="component" value="Unassembled WGS sequence"/>
</dbReference>
<dbReference type="PANTHER" id="PTHR45228:SF4">
    <property type="entry name" value="LIPOPROTEIN"/>
    <property type="match status" value="1"/>
</dbReference>
<comment type="function">
    <text evidence="2">May play the central regulatory role in sporulation. It may be an element of the effector pathway responsible for the activation of sporulation genes in response to nutritional stress. Spo0A may act in concert with spo0H (a sigma factor) to control the expression of some genes that are critical to the sporulation process.</text>
</comment>
<name>A0ABR7GHT8_9FIRM</name>